<dbReference type="AlphaFoldDB" id="A0A2T9YKI2"/>
<organism evidence="1 2">
    <name type="scientific">Smittium simulii</name>
    <dbReference type="NCBI Taxonomy" id="133385"/>
    <lineage>
        <taxon>Eukaryota</taxon>
        <taxon>Fungi</taxon>
        <taxon>Fungi incertae sedis</taxon>
        <taxon>Zoopagomycota</taxon>
        <taxon>Kickxellomycotina</taxon>
        <taxon>Harpellomycetes</taxon>
        <taxon>Harpellales</taxon>
        <taxon>Legeriomycetaceae</taxon>
        <taxon>Smittium</taxon>
    </lineage>
</organism>
<proteinExistence type="predicted"/>
<dbReference type="OrthoDB" id="3067660at2759"/>
<dbReference type="Proteomes" id="UP000245383">
    <property type="component" value="Unassembled WGS sequence"/>
</dbReference>
<name>A0A2T9YKI2_9FUNG</name>
<reference evidence="1 2" key="1">
    <citation type="journal article" date="2018" name="MBio">
        <title>Comparative Genomics Reveals the Core Gene Toolbox for the Fungus-Insect Symbiosis.</title>
        <authorList>
            <person name="Wang Y."/>
            <person name="Stata M."/>
            <person name="Wang W."/>
            <person name="Stajich J.E."/>
            <person name="White M.M."/>
            <person name="Moncalvo J.M."/>
        </authorList>
    </citation>
    <scope>NUCLEOTIDE SEQUENCE [LARGE SCALE GENOMIC DNA]</scope>
    <source>
        <strain evidence="1 2">SWE-8-4</strain>
    </source>
</reference>
<evidence type="ECO:0000313" key="2">
    <source>
        <dbReference type="Proteomes" id="UP000245383"/>
    </source>
</evidence>
<dbReference type="SUPFAM" id="SSF56219">
    <property type="entry name" value="DNase I-like"/>
    <property type="match status" value="1"/>
</dbReference>
<evidence type="ECO:0000313" key="1">
    <source>
        <dbReference type="EMBL" id="PVU92851.1"/>
    </source>
</evidence>
<comment type="caution">
    <text evidence="1">The sequence shown here is derived from an EMBL/GenBank/DDBJ whole genome shotgun (WGS) entry which is preliminary data.</text>
</comment>
<accession>A0A2T9YKI2</accession>
<protein>
    <recommendedName>
        <fullName evidence="3">Endonuclease/exonuclease/phosphatase domain-containing protein</fullName>
    </recommendedName>
</protein>
<gene>
    <name evidence="1" type="ORF">BB561_003578</name>
</gene>
<dbReference type="InterPro" id="IPR036691">
    <property type="entry name" value="Endo/exonu/phosph_ase_sf"/>
</dbReference>
<keyword evidence="2" id="KW-1185">Reference proteome</keyword>
<sequence>MWEVCSLINIINLIDGIKDLFTPHGTIVDVSAFKLRNKNEIHLFGLKFLFKKFNEKFEIPSFLELDNELMAMTYKECNEHHPAKATKQNNIAKTAVKLPTSTELNIKKLFDDSEKKLTAKKNDSVLQKSDKIDCDFEDKTTKESTKSPNKITAKNVNSAFFKKSDIDILQKKLNTKIRAELPLNKKNAETNQKLSVFTYNICGIKSSKPEIDQILQYRQPSIVLIQEATNRLLIALKNNIGLQIFKLKVQQHWMSAKITEKTYDGNEINIIVINLNIPSSVIRKKQAILTPNKHINKLKSNFFYQKIIFIGDFNMDINQIKKCLAKSNTDMSITEVYNSSGSHYNGLKCGKGTYQTVEGLILDINSNIITFPDAKLNVWEKHFGDSADDTTGNSRNNTKWDSIFPNITQSYYERDNIITWEEVAIGLKATPNNKAAGIDTIPSEIWKLVQQEANSTTNFSKLIFKLINLLYNNNNIPEQW</sequence>
<dbReference type="EMBL" id="MBFR01000147">
    <property type="protein sequence ID" value="PVU92851.1"/>
    <property type="molecule type" value="Genomic_DNA"/>
</dbReference>
<dbReference type="Gene3D" id="3.60.10.10">
    <property type="entry name" value="Endonuclease/exonuclease/phosphatase"/>
    <property type="match status" value="1"/>
</dbReference>
<evidence type="ECO:0008006" key="3">
    <source>
        <dbReference type="Google" id="ProtNLM"/>
    </source>
</evidence>